<feature type="repeat" description="PPR" evidence="2">
    <location>
        <begin position="84"/>
        <end position="114"/>
    </location>
</feature>
<evidence type="ECO:0000313" key="4">
    <source>
        <dbReference type="Proteomes" id="UP001177140"/>
    </source>
</evidence>
<dbReference type="FunFam" id="1.25.40.10:FF:000442">
    <property type="entry name" value="Pentatricopeptide repeat-containing protein At3g49710"/>
    <property type="match status" value="1"/>
</dbReference>
<sequence>MAFYGSVRRIVSDLSLPDSTIFANLLQSCLKSKSLRDTSKVHARLLKTQFASEVFIQNRLIDVYAKCGCLNDAQKVFDRMPHRNTFSWNSIICGLSKAGFINEAARLFGLMPEPDQCSWNSMVSGFAQHDHVEEAIEYFVQMHREDFVLNEYSYASALSACAGLTKLNLGIQVHGSVMKSPYSSDVYMGSALIDMYSKCGNVSGAQKAFDGMVMRNIVSWNSLITCYEQNGPANEALVFFLKMMDFGFVPDEVTVASVVSACATLSAIKEGQQIHARVFKSDIFRDDLILNNALVDMYAKCGRIGEARWVFDNMPTRNVVSETSMVSGYAKTVSVKAARLMFMKMTEKNIVSWNALIAGYTQNDENEEALKLFCLLKKESIRPTHYTFGNVLNACANLVDLKLGMQAHTHVLKHGFRFELGPESDIFVGNSLVDMYTKCGSVKEGRRVFENMVDRDRVSWNAMIIGYAQNGAGNEALVLFKRMLLSGEKPDHVTMIGVLCACSHTGLVEEGREYFHSMTKEHGLVPSKDHYTCMVDLLGRAGCLAEARVLIESMPLEADAVIWGSLLSACKVHHNIEIGEGVAEKLLQLDPNNSGPYVLLSNMNAEVGRWAEVGRLRKLMKRRGVVKQPGESWIDINNQTHVFMVKDKRHPLRKEIYALLKILTAQMRQAGYSTLDEGICSNASEESEIGDKKLCSLKGGLELAAFG</sequence>
<gene>
    <name evidence="3" type="ORF">MKW94_012019</name>
</gene>
<feature type="repeat" description="PPR" evidence="2">
    <location>
        <begin position="456"/>
        <end position="490"/>
    </location>
</feature>
<dbReference type="Gene3D" id="1.25.40.10">
    <property type="entry name" value="Tetratricopeptide repeat domain"/>
    <property type="match status" value="5"/>
</dbReference>
<accession>A0AA41SL42</accession>
<feature type="repeat" description="PPR" evidence="2">
    <location>
        <begin position="115"/>
        <end position="149"/>
    </location>
</feature>
<comment type="caution">
    <text evidence="3">The sequence shown here is derived from an EMBL/GenBank/DDBJ whole genome shotgun (WGS) entry which is preliminary data.</text>
</comment>
<feature type="repeat" description="PPR" evidence="2">
    <location>
        <begin position="425"/>
        <end position="455"/>
    </location>
</feature>
<dbReference type="NCBIfam" id="TIGR00756">
    <property type="entry name" value="PPR"/>
    <property type="match status" value="6"/>
</dbReference>
<feature type="repeat" description="PPR" evidence="2">
    <location>
        <begin position="349"/>
        <end position="383"/>
    </location>
</feature>
<dbReference type="Pfam" id="PF01535">
    <property type="entry name" value="PPR"/>
    <property type="match status" value="5"/>
</dbReference>
<dbReference type="InterPro" id="IPR011990">
    <property type="entry name" value="TPR-like_helical_dom_sf"/>
</dbReference>
<dbReference type="PANTHER" id="PTHR47926:SF433">
    <property type="entry name" value="PENTATRICOPEPTIDE REPEAT-CONTAINING PROTEIN"/>
    <property type="match status" value="1"/>
</dbReference>
<dbReference type="AlphaFoldDB" id="A0AA41SL42"/>
<dbReference type="InterPro" id="IPR002885">
    <property type="entry name" value="PPR_rpt"/>
</dbReference>
<dbReference type="FunFam" id="1.25.40.10:FF:000073">
    <property type="entry name" value="Pentatricopeptide repeat-containing protein chloroplastic"/>
    <property type="match status" value="1"/>
</dbReference>
<organism evidence="3 4">
    <name type="scientific">Papaver nudicaule</name>
    <name type="common">Iceland poppy</name>
    <dbReference type="NCBI Taxonomy" id="74823"/>
    <lineage>
        <taxon>Eukaryota</taxon>
        <taxon>Viridiplantae</taxon>
        <taxon>Streptophyta</taxon>
        <taxon>Embryophyta</taxon>
        <taxon>Tracheophyta</taxon>
        <taxon>Spermatophyta</taxon>
        <taxon>Magnoliopsida</taxon>
        <taxon>Ranunculales</taxon>
        <taxon>Papaveraceae</taxon>
        <taxon>Papaveroideae</taxon>
        <taxon>Papaver</taxon>
    </lineage>
</organism>
<dbReference type="FunFam" id="1.25.40.10:FF:000366">
    <property type="entry name" value="Pentatricopeptide (PPR) repeat-containing protein"/>
    <property type="match status" value="1"/>
</dbReference>
<dbReference type="InterPro" id="IPR046960">
    <property type="entry name" value="PPR_At4g14850-like_plant"/>
</dbReference>
<protein>
    <recommendedName>
        <fullName evidence="5">Pentatricopeptide repeat-containing protein</fullName>
    </recommendedName>
</protein>
<dbReference type="InterPro" id="IPR046848">
    <property type="entry name" value="E_motif"/>
</dbReference>
<dbReference type="PROSITE" id="PS51375">
    <property type="entry name" value="PPR"/>
    <property type="match status" value="7"/>
</dbReference>
<feature type="repeat" description="PPR" evidence="2">
    <location>
        <begin position="216"/>
        <end position="250"/>
    </location>
</feature>
<evidence type="ECO:0000256" key="2">
    <source>
        <dbReference type="PROSITE-ProRule" id="PRU00708"/>
    </source>
</evidence>
<feature type="repeat" description="PPR" evidence="2">
    <location>
        <begin position="287"/>
        <end position="321"/>
    </location>
</feature>
<dbReference type="PANTHER" id="PTHR47926">
    <property type="entry name" value="PENTATRICOPEPTIDE REPEAT-CONTAINING PROTEIN"/>
    <property type="match status" value="1"/>
</dbReference>
<evidence type="ECO:0000313" key="3">
    <source>
        <dbReference type="EMBL" id="MCL7037391.1"/>
    </source>
</evidence>
<dbReference type="FunFam" id="1.25.40.10:FF:000031">
    <property type="entry name" value="Pentatricopeptide repeat-containing protein mitochondrial"/>
    <property type="match status" value="1"/>
</dbReference>
<proteinExistence type="predicted"/>
<reference evidence="3" key="1">
    <citation type="submission" date="2022-03" db="EMBL/GenBank/DDBJ databases">
        <title>A functionally conserved STORR gene fusion in Papaver species that diverged 16.8 million years ago.</title>
        <authorList>
            <person name="Catania T."/>
        </authorList>
    </citation>
    <scope>NUCLEOTIDE SEQUENCE</scope>
    <source>
        <strain evidence="3">S-191538</strain>
    </source>
</reference>
<dbReference type="Pfam" id="PF13041">
    <property type="entry name" value="PPR_2"/>
    <property type="match status" value="4"/>
</dbReference>
<dbReference type="GO" id="GO:0003723">
    <property type="term" value="F:RNA binding"/>
    <property type="evidence" value="ECO:0007669"/>
    <property type="project" value="InterPro"/>
</dbReference>
<dbReference type="Proteomes" id="UP001177140">
    <property type="component" value="Unassembled WGS sequence"/>
</dbReference>
<evidence type="ECO:0000256" key="1">
    <source>
        <dbReference type="ARBA" id="ARBA00022737"/>
    </source>
</evidence>
<dbReference type="Pfam" id="PF20431">
    <property type="entry name" value="E_motif"/>
    <property type="match status" value="1"/>
</dbReference>
<keyword evidence="1" id="KW-0677">Repeat</keyword>
<dbReference type="EMBL" id="JAJJMA010178424">
    <property type="protein sequence ID" value="MCL7037391.1"/>
    <property type="molecule type" value="Genomic_DNA"/>
</dbReference>
<keyword evidence="4" id="KW-1185">Reference proteome</keyword>
<dbReference type="GO" id="GO:0009451">
    <property type="term" value="P:RNA modification"/>
    <property type="evidence" value="ECO:0007669"/>
    <property type="project" value="InterPro"/>
</dbReference>
<evidence type="ECO:0008006" key="5">
    <source>
        <dbReference type="Google" id="ProtNLM"/>
    </source>
</evidence>
<dbReference type="FunFam" id="1.25.40.10:FF:001181">
    <property type="entry name" value="PPR containing plant-like protein"/>
    <property type="match status" value="1"/>
</dbReference>
<name>A0AA41SL42_PAPNU</name>